<proteinExistence type="predicted"/>
<dbReference type="SUPFAM" id="SSF69118">
    <property type="entry name" value="AhpD-like"/>
    <property type="match status" value="1"/>
</dbReference>
<dbReference type="Pfam" id="PF02627">
    <property type="entry name" value="CMD"/>
    <property type="match status" value="1"/>
</dbReference>
<dbReference type="Proteomes" id="UP000439983">
    <property type="component" value="Unassembled WGS sequence"/>
</dbReference>
<comment type="caution">
    <text evidence="2">The sequence shown here is derived from an EMBL/GenBank/DDBJ whole genome shotgun (WGS) entry which is preliminary data.</text>
</comment>
<evidence type="ECO:0000259" key="1">
    <source>
        <dbReference type="Pfam" id="PF02627"/>
    </source>
</evidence>
<protein>
    <submittedName>
        <fullName evidence="2">Carboxymuconolactone decarboxylase family protein</fullName>
    </submittedName>
</protein>
<organism evidence="2 3">
    <name type="scientific">Sinorhizobium terangae</name>
    <dbReference type="NCBI Taxonomy" id="110322"/>
    <lineage>
        <taxon>Bacteria</taxon>
        <taxon>Pseudomonadati</taxon>
        <taxon>Pseudomonadota</taxon>
        <taxon>Alphaproteobacteria</taxon>
        <taxon>Hyphomicrobiales</taxon>
        <taxon>Rhizobiaceae</taxon>
        <taxon>Sinorhizobium/Ensifer group</taxon>
        <taxon>Sinorhizobium</taxon>
    </lineage>
</organism>
<dbReference type="InterPro" id="IPR003779">
    <property type="entry name" value="CMD-like"/>
</dbReference>
<dbReference type="Gene3D" id="1.20.1290.10">
    <property type="entry name" value="AhpD-like"/>
    <property type="match status" value="1"/>
</dbReference>
<dbReference type="PANTHER" id="PTHR34846">
    <property type="entry name" value="4-CARBOXYMUCONOLACTONE DECARBOXYLASE FAMILY PROTEIN (AFU_ORTHOLOGUE AFUA_6G11590)"/>
    <property type="match status" value="1"/>
</dbReference>
<gene>
    <name evidence="2" type="ORF">GHK62_30470</name>
</gene>
<dbReference type="OrthoDB" id="4704294at2"/>
<keyword evidence="3" id="KW-1185">Reference proteome</keyword>
<dbReference type="GO" id="GO:0051920">
    <property type="term" value="F:peroxiredoxin activity"/>
    <property type="evidence" value="ECO:0007669"/>
    <property type="project" value="InterPro"/>
</dbReference>
<dbReference type="EMBL" id="WITC01000126">
    <property type="protein sequence ID" value="MQX18905.1"/>
    <property type="molecule type" value="Genomic_DNA"/>
</dbReference>
<evidence type="ECO:0000313" key="3">
    <source>
        <dbReference type="Proteomes" id="UP000439983"/>
    </source>
</evidence>
<reference evidence="2 3" key="1">
    <citation type="journal article" date="2013" name="Genome Biol.">
        <title>Comparative genomics of the core and accessory genomes of 48 Sinorhizobium strains comprising five genospecies.</title>
        <authorList>
            <person name="Sugawara M."/>
            <person name="Epstein B."/>
            <person name="Badgley B.D."/>
            <person name="Unno T."/>
            <person name="Xu L."/>
            <person name="Reese J."/>
            <person name="Gyaneshwar P."/>
            <person name="Denny R."/>
            <person name="Mudge J."/>
            <person name="Bharti A.K."/>
            <person name="Farmer A.D."/>
            <person name="May G.D."/>
            <person name="Woodward J.E."/>
            <person name="Medigue C."/>
            <person name="Vallenet D."/>
            <person name="Lajus A."/>
            <person name="Rouy Z."/>
            <person name="Martinez-Vaz B."/>
            <person name="Tiffin P."/>
            <person name="Young N.D."/>
            <person name="Sadowsky M.J."/>
        </authorList>
    </citation>
    <scope>NUCLEOTIDE SEQUENCE [LARGE SCALE GENOMIC DNA]</scope>
    <source>
        <strain evidence="2 3">USDA4894</strain>
    </source>
</reference>
<evidence type="ECO:0000313" key="2">
    <source>
        <dbReference type="EMBL" id="MQX18905.1"/>
    </source>
</evidence>
<dbReference type="PANTHER" id="PTHR34846:SF5">
    <property type="entry name" value="CARBOXYMUCONOLACTONE DECARBOXYLASE-LIKE DOMAIN-CONTAINING PROTEIN"/>
    <property type="match status" value="1"/>
</dbReference>
<dbReference type="AlphaFoldDB" id="A0A6N7LQH3"/>
<sequence length="216" mass="23959">MRRRSDAADSAPCLPINDDCWPSEISDMRNGFAGTMNSYRTMALHPALLRAWAPLRRHVVKDNALGPTRSELVVLRAAYRLRSDYEWKHHVSRARAIGFSDERIRAMCGTPDGEDGLIARAVDALFDERRLPSALEAELSAAIGRRAVFDLIATVGFYSTLGYLVMTYDTPFDEAIAIELAARPLSPPVEDACTSDEGLRKYCCSDGEDVAGYLRD</sequence>
<dbReference type="InterPro" id="IPR029032">
    <property type="entry name" value="AhpD-like"/>
</dbReference>
<name>A0A6N7LQH3_SINTE</name>
<accession>A0A6N7LQH3</accession>
<feature type="domain" description="Carboxymuconolactone decarboxylase-like" evidence="1">
    <location>
        <begin position="46"/>
        <end position="108"/>
    </location>
</feature>